<name>A0A437Q9Y1_9GAMM</name>
<feature type="region of interest" description="Disordered" evidence="1">
    <location>
        <begin position="56"/>
        <end position="99"/>
    </location>
</feature>
<reference evidence="4 5" key="1">
    <citation type="submission" date="2019-01" db="EMBL/GenBank/DDBJ databases">
        <authorList>
            <person name="Chen W.-M."/>
        </authorList>
    </citation>
    <scope>NUCLEOTIDE SEQUENCE [LARGE SCALE GENOMIC DNA]</scope>
    <source>
        <strain evidence="4 5">HPM-16</strain>
    </source>
</reference>
<organism evidence="4 5">
    <name type="scientific">Neptunomonas marina</name>
    <dbReference type="NCBI Taxonomy" id="1815562"/>
    <lineage>
        <taxon>Bacteria</taxon>
        <taxon>Pseudomonadati</taxon>
        <taxon>Pseudomonadota</taxon>
        <taxon>Gammaproteobacteria</taxon>
        <taxon>Oceanospirillales</taxon>
        <taxon>Oceanospirillaceae</taxon>
        <taxon>Neptunomonas</taxon>
    </lineage>
</organism>
<dbReference type="RefSeq" id="WP_127693230.1">
    <property type="nucleotide sequence ID" value="NZ_SACQ01000002.1"/>
</dbReference>
<protein>
    <submittedName>
        <fullName evidence="4">DUF4124 domain-containing protein</fullName>
    </submittedName>
</protein>
<dbReference type="EMBL" id="SACQ01000002">
    <property type="protein sequence ID" value="RVU31372.1"/>
    <property type="molecule type" value="Genomic_DNA"/>
</dbReference>
<comment type="caution">
    <text evidence="4">The sequence shown here is derived from an EMBL/GenBank/DDBJ whole genome shotgun (WGS) entry which is preliminary data.</text>
</comment>
<feature type="domain" description="DUF4124" evidence="3">
    <location>
        <begin position="22"/>
        <end position="50"/>
    </location>
</feature>
<evidence type="ECO:0000256" key="1">
    <source>
        <dbReference type="SAM" id="MobiDB-lite"/>
    </source>
</evidence>
<dbReference type="AlphaFoldDB" id="A0A437Q9Y1"/>
<dbReference type="Proteomes" id="UP000282818">
    <property type="component" value="Unassembled WGS sequence"/>
</dbReference>
<feature type="chain" id="PRO_5019415396" evidence="2">
    <location>
        <begin position="24"/>
        <end position="153"/>
    </location>
</feature>
<evidence type="ECO:0000259" key="3">
    <source>
        <dbReference type="Pfam" id="PF13511"/>
    </source>
</evidence>
<dbReference type="InterPro" id="IPR025392">
    <property type="entry name" value="DUF4124"/>
</dbReference>
<evidence type="ECO:0000256" key="2">
    <source>
        <dbReference type="SAM" id="SignalP"/>
    </source>
</evidence>
<feature type="signal peptide" evidence="2">
    <location>
        <begin position="1"/>
        <end position="23"/>
    </location>
</feature>
<sequence>MTFKPFVLISMMLIALPATNTLAEQVYKWRDENGKLHFSTVPPKEVSGEAKAVDLPKQHHGIDSDRVNRKLKHELNRTERLKERQQRSSHYRTRQHDTYDENACRAAREQYRNARANGVKAYQASTGKIIRVDGPEAQPALERMQQRIDLYCQ</sequence>
<keyword evidence="2" id="KW-0732">Signal</keyword>
<evidence type="ECO:0000313" key="4">
    <source>
        <dbReference type="EMBL" id="RVU31372.1"/>
    </source>
</evidence>
<gene>
    <name evidence="4" type="ORF">EOE65_05125</name>
</gene>
<evidence type="ECO:0000313" key="5">
    <source>
        <dbReference type="Proteomes" id="UP000282818"/>
    </source>
</evidence>
<keyword evidence="5" id="KW-1185">Reference proteome</keyword>
<proteinExistence type="predicted"/>
<dbReference type="Pfam" id="PF13511">
    <property type="entry name" value="DUF4124"/>
    <property type="match status" value="1"/>
</dbReference>
<feature type="compositionally biased region" description="Basic and acidic residues" evidence="1">
    <location>
        <begin position="56"/>
        <end position="86"/>
    </location>
</feature>
<accession>A0A437Q9Y1</accession>